<dbReference type="InterPro" id="IPR020904">
    <property type="entry name" value="Sc_DH/Rdtase_CS"/>
</dbReference>
<evidence type="ECO:0000313" key="5">
    <source>
        <dbReference type="EMBL" id="MDR6805957.1"/>
    </source>
</evidence>
<accession>A0ABU1QXS3</accession>
<dbReference type="Gene3D" id="3.40.50.720">
    <property type="entry name" value="NAD(P)-binding Rossmann-like Domain"/>
    <property type="match status" value="1"/>
</dbReference>
<protein>
    <submittedName>
        <fullName evidence="5">Oxidoreductase</fullName>
        <ecNumber evidence="5">1.-.-.-</ecNumber>
    </submittedName>
</protein>
<evidence type="ECO:0000256" key="3">
    <source>
        <dbReference type="RuleBase" id="RU000363"/>
    </source>
</evidence>
<dbReference type="EMBL" id="JAVDTI010000003">
    <property type="protein sequence ID" value="MDR6805957.1"/>
    <property type="molecule type" value="Genomic_DNA"/>
</dbReference>
<dbReference type="PANTHER" id="PTHR44196:SF1">
    <property type="entry name" value="DEHYDROGENASE_REDUCTASE SDR FAMILY MEMBER 7B"/>
    <property type="match status" value="1"/>
</dbReference>
<comment type="similarity">
    <text evidence="1 3">Belongs to the short-chain dehydrogenases/reductases (SDR) family.</text>
</comment>
<dbReference type="InterPro" id="IPR057326">
    <property type="entry name" value="KR_dom"/>
</dbReference>
<evidence type="ECO:0000313" key="6">
    <source>
        <dbReference type="Proteomes" id="UP001264980"/>
    </source>
</evidence>
<keyword evidence="2 5" id="KW-0560">Oxidoreductase</keyword>
<evidence type="ECO:0000259" key="4">
    <source>
        <dbReference type="SMART" id="SM00822"/>
    </source>
</evidence>
<evidence type="ECO:0000256" key="2">
    <source>
        <dbReference type="ARBA" id="ARBA00023002"/>
    </source>
</evidence>
<dbReference type="PRINTS" id="PR00081">
    <property type="entry name" value="GDHRDH"/>
</dbReference>
<dbReference type="Proteomes" id="UP001264980">
    <property type="component" value="Unassembled WGS sequence"/>
</dbReference>
<dbReference type="RefSeq" id="WP_309984333.1">
    <property type="nucleotide sequence ID" value="NZ_JAVDTI010000003.1"/>
</dbReference>
<dbReference type="EC" id="1.-.-.-" evidence="5"/>
<reference evidence="5 6" key="1">
    <citation type="submission" date="2023-07" db="EMBL/GenBank/DDBJ databases">
        <title>Sorghum-associated microbial communities from plants grown in Nebraska, USA.</title>
        <authorList>
            <person name="Schachtman D."/>
        </authorList>
    </citation>
    <scope>NUCLEOTIDE SEQUENCE [LARGE SCALE GENOMIC DNA]</scope>
    <source>
        <strain evidence="5 6">BE57</strain>
    </source>
</reference>
<proteinExistence type="inferred from homology"/>
<dbReference type="PRINTS" id="PR00080">
    <property type="entry name" value="SDRFAMILY"/>
</dbReference>
<gene>
    <name evidence="5" type="ORF">J2W84_003005</name>
</gene>
<keyword evidence="6" id="KW-1185">Reference proteome</keyword>
<evidence type="ECO:0000256" key="1">
    <source>
        <dbReference type="ARBA" id="ARBA00006484"/>
    </source>
</evidence>
<dbReference type="SUPFAM" id="SSF51735">
    <property type="entry name" value="NAD(P)-binding Rossmann-fold domains"/>
    <property type="match status" value="1"/>
</dbReference>
<dbReference type="GO" id="GO:0016491">
    <property type="term" value="F:oxidoreductase activity"/>
    <property type="evidence" value="ECO:0007669"/>
    <property type="project" value="UniProtKB-KW"/>
</dbReference>
<dbReference type="SMART" id="SM00822">
    <property type="entry name" value="PKS_KR"/>
    <property type="match status" value="1"/>
</dbReference>
<dbReference type="PROSITE" id="PS00061">
    <property type="entry name" value="ADH_SHORT"/>
    <property type="match status" value="1"/>
</dbReference>
<sequence>MAATPIGHKETEVLSLPFNYNIATFGYIRSPTLDELCINNNKKNMDLKNSTILITGGTSGIGLELVKQLTQQGSTIIVTGRKQEALNDTKSRFPQTHVFQSDVSDPQDIERLYQEVTQQFPDLNMIVNNAGEMRLLDALDAGKDLANITREIDINLTGTIRMVHQFLPHLMGRPSAAIVNVSSAIAYMPYSSAPVYSASKAGVHAYTLALRMQLERTSVKVFELVPPGVNTNLQNDWVLPPNPSQMMDVDKLVNVAVKGLLNDTPEIKPFLVGVIKFLSRLIPHQLMKMGHREFEKFKKLNSQSMN</sequence>
<feature type="domain" description="Ketoreductase" evidence="4">
    <location>
        <begin position="50"/>
        <end position="225"/>
    </location>
</feature>
<name>A0ABU1QXS3_9BACT</name>
<organism evidence="5 6">
    <name type="scientific">Dyadobacter fermentans</name>
    <dbReference type="NCBI Taxonomy" id="94254"/>
    <lineage>
        <taxon>Bacteria</taxon>
        <taxon>Pseudomonadati</taxon>
        <taxon>Bacteroidota</taxon>
        <taxon>Cytophagia</taxon>
        <taxon>Cytophagales</taxon>
        <taxon>Spirosomataceae</taxon>
        <taxon>Dyadobacter</taxon>
    </lineage>
</organism>
<dbReference type="InterPro" id="IPR002347">
    <property type="entry name" value="SDR_fam"/>
</dbReference>
<comment type="caution">
    <text evidence="5">The sequence shown here is derived from an EMBL/GenBank/DDBJ whole genome shotgun (WGS) entry which is preliminary data.</text>
</comment>
<dbReference type="PANTHER" id="PTHR44196">
    <property type="entry name" value="DEHYDROGENASE/REDUCTASE SDR FAMILY MEMBER 7B"/>
    <property type="match status" value="1"/>
</dbReference>
<dbReference type="Pfam" id="PF00106">
    <property type="entry name" value="adh_short"/>
    <property type="match status" value="1"/>
</dbReference>
<dbReference type="InterPro" id="IPR036291">
    <property type="entry name" value="NAD(P)-bd_dom_sf"/>
</dbReference>